<dbReference type="Gene3D" id="3.90.550.10">
    <property type="entry name" value="Spore Coat Polysaccharide Biosynthesis Protein SpsA, Chain A"/>
    <property type="match status" value="1"/>
</dbReference>
<dbReference type="OrthoDB" id="9771846at2"/>
<evidence type="ECO:0000313" key="2">
    <source>
        <dbReference type="EMBL" id="SHE49825.1"/>
    </source>
</evidence>
<dbReference type="AlphaFoldDB" id="A0A1M4TZB5"/>
<dbReference type="InterPro" id="IPR001173">
    <property type="entry name" value="Glyco_trans_2-like"/>
</dbReference>
<protein>
    <submittedName>
        <fullName evidence="2">Glycosyltransferase, GT2 family</fullName>
    </submittedName>
</protein>
<keyword evidence="3" id="KW-1185">Reference proteome</keyword>
<gene>
    <name evidence="2" type="ORF">SAMN05444278_102102</name>
</gene>
<dbReference type="STRING" id="1155689.SAMN05444278_102102"/>
<keyword evidence="2" id="KW-0808">Transferase</keyword>
<dbReference type="CDD" id="cd04186">
    <property type="entry name" value="GT_2_like_c"/>
    <property type="match status" value="1"/>
</dbReference>
<dbReference type="PANTHER" id="PTHR43179:SF7">
    <property type="entry name" value="RHAMNOSYLTRANSFERASE WBBL"/>
    <property type="match status" value="1"/>
</dbReference>
<feature type="domain" description="Glycosyltransferase 2-like" evidence="1">
    <location>
        <begin position="4"/>
        <end position="177"/>
    </location>
</feature>
<reference evidence="2 3" key="1">
    <citation type="submission" date="2016-11" db="EMBL/GenBank/DDBJ databases">
        <authorList>
            <person name="Jaros S."/>
            <person name="Januszkiewicz K."/>
            <person name="Wedrychowicz H."/>
        </authorList>
    </citation>
    <scope>NUCLEOTIDE SEQUENCE [LARGE SCALE GENOMIC DNA]</scope>
    <source>
        <strain evidence="2 3">DSM 25661</strain>
    </source>
</reference>
<organism evidence="2 3">
    <name type="scientific">Psychroflexus salarius</name>
    <dbReference type="NCBI Taxonomy" id="1155689"/>
    <lineage>
        <taxon>Bacteria</taxon>
        <taxon>Pseudomonadati</taxon>
        <taxon>Bacteroidota</taxon>
        <taxon>Flavobacteriia</taxon>
        <taxon>Flavobacteriales</taxon>
        <taxon>Flavobacteriaceae</taxon>
        <taxon>Psychroflexus</taxon>
    </lineage>
</organism>
<dbReference type="InterPro" id="IPR029044">
    <property type="entry name" value="Nucleotide-diphossugar_trans"/>
</dbReference>
<dbReference type="PANTHER" id="PTHR43179">
    <property type="entry name" value="RHAMNOSYLTRANSFERASE WBBL"/>
    <property type="match status" value="1"/>
</dbReference>
<dbReference type="Proteomes" id="UP000184462">
    <property type="component" value="Unassembled WGS sequence"/>
</dbReference>
<dbReference type="Pfam" id="PF00535">
    <property type="entry name" value="Glycos_transf_2"/>
    <property type="match status" value="1"/>
</dbReference>
<dbReference type="EMBL" id="FQTW01000002">
    <property type="protein sequence ID" value="SHE49825.1"/>
    <property type="molecule type" value="Genomic_DNA"/>
</dbReference>
<name>A0A1M4TZB5_9FLAO</name>
<accession>A0A1M4TZB5</accession>
<dbReference type="SUPFAM" id="SSF53448">
    <property type="entry name" value="Nucleotide-diphospho-sugar transferases"/>
    <property type="match status" value="1"/>
</dbReference>
<dbReference type="GO" id="GO:0016740">
    <property type="term" value="F:transferase activity"/>
    <property type="evidence" value="ECO:0007669"/>
    <property type="project" value="UniProtKB-KW"/>
</dbReference>
<evidence type="ECO:0000259" key="1">
    <source>
        <dbReference type="Pfam" id="PF00535"/>
    </source>
</evidence>
<sequence>MKLSIVILNYKVPYYLLLCLDSVYEAIKEIKAEVIVIDNNSQDHSLTLAKQHFPETICIANSKNLGFSKAYNQAVKNTKGKYLCILNPDTVVTENCFKELIHFKENTPNIGAIGTRLIDGKGKFLPESKRQVPTPIVALSKLLGLKSNYYDTSFKPNQNGVTSILVGAFMFLEKEHYQAIKGFDERYFMYGEDIDFSYQLLQKGLKNYYYGKLSSIHFKGESTQKNKTYYKRFYGAMLLFYKKYYSNPVINLSLILALKLLISIAPRQPKAQKLSSKKQKALIITKQVSEFNSLKKSFENITFSDTIAINKDLLTEYKTIIFDASALSYQSIIEKILSWQDYNLNYRIKPKQGEFCVGSDSNESQGEVLHLDL</sequence>
<evidence type="ECO:0000313" key="3">
    <source>
        <dbReference type="Proteomes" id="UP000184462"/>
    </source>
</evidence>
<proteinExistence type="predicted"/>
<dbReference type="RefSeq" id="WP_073192086.1">
    <property type="nucleotide sequence ID" value="NZ_FQTW01000002.1"/>
</dbReference>